<evidence type="ECO:0000256" key="1">
    <source>
        <dbReference type="SAM" id="Phobius"/>
    </source>
</evidence>
<gene>
    <name evidence="4" type="ORF">EM848_04805</name>
    <name evidence="3" type="ORF">EMO90_04865</name>
</gene>
<dbReference type="OrthoDB" id="4822551at2"/>
<feature type="transmembrane region" description="Helical" evidence="1">
    <location>
        <begin position="169"/>
        <end position="189"/>
    </location>
</feature>
<keyword evidence="6" id="KW-1185">Reference proteome</keyword>
<sequence length="195" mass="21787">MRKFLFSVAGFVLGGALGGVLFWRIVYYRISTTLALEDRPSMSIILLCSAILAGAVICATNVYFVSARHFPKYFLLVEKVLYCVILLLCLMFPKPQSLINLNPLRMADELIPLSPTLVLNIALFIPIGMMFSSYFERSKWYYCVLLCGLIVIESVQYAFSIGICDINDVIENFLGAYLGVIAMRLIAVCGKRAGR</sequence>
<feature type="transmembrane region" description="Helical" evidence="1">
    <location>
        <begin position="42"/>
        <end position="66"/>
    </location>
</feature>
<dbReference type="EMBL" id="RZOA01000007">
    <property type="protein sequence ID" value="KAA8823646.1"/>
    <property type="molecule type" value="Genomic_DNA"/>
</dbReference>
<accession>A0A5J5E390</accession>
<evidence type="ECO:0000313" key="4">
    <source>
        <dbReference type="EMBL" id="KAA8823646.1"/>
    </source>
</evidence>
<feature type="transmembrane region" description="Helical" evidence="1">
    <location>
        <begin position="142"/>
        <end position="163"/>
    </location>
</feature>
<proteinExistence type="predicted"/>
<keyword evidence="1" id="KW-0472">Membrane</keyword>
<dbReference type="RefSeq" id="WP_150353804.1">
    <property type="nucleotide sequence ID" value="NZ_RZNZ01000005.1"/>
</dbReference>
<dbReference type="Proteomes" id="UP000374630">
    <property type="component" value="Unassembled WGS sequence"/>
</dbReference>
<feature type="transmembrane region" description="Helical" evidence="1">
    <location>
        <begin position="73"/>
        <end position="93"/>
    </location>
</feature>
<evidence type="ECO:0000313" key="6">
    <source>
        <dbReference type="Proteomes" id="UP000374630"/>
    </source>
</evidence>
<keyword evidence="1" id="KW-1133">Transmembrane helix</keyword>
<reference evidence="5 6" key="1">
    <citation type="journal article" date="2019" name="Syst. Appl. Microbiol.">
        <title>Characterization of Bifidobacterium species in feaces of the Egyptian fruit bat: Description of B. vespertilionis sp. nov. and B. rousetti sp. nov.</title>
        <authorList>
            <person name="Modesto M."/>
            <person name="Satti M."/>
            <person name="Watanabe K."/>
            <person name="Puglisi E."/>
            <person name="Morelli L."/>
            <person name="Huang C.-H."/>
            <person name="Liou J.-S."/>
            <person name="Miyashita M."/>
            <person name="Tamura T."/>
            <person name="Saito S."/>
            <person name="Mori K."/>
            <person name="Huang L."/>
            <person name="Sciavilla P."/>
            <person name="Sandri C."/>
            <person name="Spiezio C."/>
            <person name="Vitali F."/>
            <person name="Cavalieri D."/>
            <person name="Perpetuini G."/>
            <person name="Tofalo R."/>
            <person name="Bonetti A."/>
            <person name="Arita M."/>
            <person name="Mattarelli P."/>
        </authorList>
    </citation>
    <scope>NUCLEOTIDE SEQUENCE [LARGE SCALE GENOMIC DNA]</scope>
    <source>
        <strain evidence="3 6">RST16</strain>
        <strain evidence="4 5">RST8</strain>
    </source>
</reference>
<evidence type="ECO:0000259" key="2">
    <source>
        <dbReference type="Pfam" id="PF04892"/>
    </source>
</evidence>
<keyword evidence="1" id="KW-0812">Transmembrane</keyword>
<feature type="transmembrane region" description="Helical" evidence="1">
    <location>
        <begin position="113"/>
        <end position="135"/>
    </location>
</feature>
<dbReference type="EMBL" id="RZNZ01000005">
    <property type="protein sequence ID" value="KAA8821123.1"/>
    <property type="molecule type" value="Genomic_DNA"/>
</dbReference>
<protein>
    <submittedName>
        <fullName evidence="4">VanZ family protein</fullName>
    </submittedName>
</protein>
<feature type="domain" description="VanZ-like" evidence="2">
    <location>
        <begin position="80"/>
        <end position="186"/>
    </location>
</feature>
<dbReference type="Proteomes" id="UP000345527">
    <property type="component" value="Unassembled WGS sequence"/>
</dbReference>
<evidence type="ECO:0000313" key="3">
    <source>
        <dbReference type="EMBL" id="KAA8821123.1"/>
    </source>
</evidence>
<dbReference type="InterPro" id="IPR006976">
    <property type="entry name" value="VanZ-like"/>
</dbReference>
<organism evidence="4 5">
    <name type="scientific">Bifidobacterium vespertilionis</name>
    <dbReference type="NCBI Taxonomy" id="2562524"/>
    <lineage>
        <taxon>Bacteria</taxon>
        <taxon>Bacillati</taxon>
        <taxon>Actinomycetota</taxon>
        <taxon>Actinomycetes</taxon>
        <taxon>Bifidobacteriales</taxon>
        <taxon>Bifidobacteriaceae</taxon>
        <taxon>Bifidobacterium</taxon>
    </lineage>
</organism>
<comment type="caution">
    <text evidence="4">The sequence shown here is derived from an EMBL/GenBank/DDBJ whole genome shotgun (WGS) entry which is preliminary data.</text>
</comment>
<name>A0A5J5E390_9BIFI</name>
<dbReference type="Pfam" id="PF04892">
    <property type="entry name" value="VanZ"/>
    <property type="match status" value="1"/>
</dbReference>
<evidence type="ECO:0000313" key="5">
    <source>
        <dbReference type="Proteomes" id="UP000345527"/>
    </source>
</evidence>
<dbReference type="AlphaFoldDB" id="A0A5J5E390"/>